<dbReference type="AlphaFoldDB" id="A0A7X1FTA6"/>
<keyword evidence="2" id="KW-1185">Reference proteome</keyword>
<accession>A0A7X1FTA6</accession>
<reference evidence="1 2" key="1">
    <citation type="submission" date="2020-08" db="EMBL/GenBank/DDBJ databases">
        <title>The genome sequence of type strain Novosphingobium flavum NBRC 111647.</title>
        <authorList>
            <person name="Liu Y."/>
        </authorList>
    </citation>
    <scope>NUCLEOTIDE SEQUENCE [LARGE SCALE GENOMIC DNA]</scope>
    <source>
        <strain evidence="1 2">NBRC 111647</strain>
    </source>
</reference>
<sequence>MALTASTPPVLAAPRVALASDVFVERQADSGRVLQPASRLRPGDRVVTIVTWKRAAPGGGQFTVTNPLPRALQFEESADDSQDVSVDGGRTWGKIGSLRVGGRLAVPEDVTHVRWRVATPAPEGRIAYSAIVR</sequence>
<protein>
    <recommendedName>
        <fullName evidence="3">DUF11 domain-containing protein</fullName>
    </recommendedName>
</protein>
<dbReference type="EMBL" id="JACLAW010000010">
    <property type="protein sequence ID" value="MBC2666560.1"/>
    <property type="molecule type" value="Genomic_DNA"/>
</dbReference>
<comment type="caution">
    <text evidence="1">The sequence shown here is derived from an EMBL/GenBank/DDBJ whole genome shotgun (WGS) entry which is preliminary data.</text>
</comment>
<proteinExistence type="predicted"/>
<gene>
    <name evidence="1" type="ORF">H7F51_13625</name>
</gene>
<organism evidence="1 2">
    <name type="scientific">Novosphingobium flavum</name>
    <dbReference type="NCBI Taxonomy" id="1778672"/>
    <lineage>
        <taxon>Bacteria</taxon>
        <taxon>Pseudomonadati</taxon>
        <taxon>Pseudomonadota</taxon>
        <taxon>Alphaproteobacteria</taxon>
        <taxon>Sphingomonadales</taxon>
        <taxon>Sphingomonadaceae</taxon>
        <taxon>Novosphingobium</taxon>
    </lineage>
</organism>
<evidence type="ECO:0000313" key="1">
    <source>
        <dbReference type="EMBL" id="MBC2666560.1"/>
    </source>
</evidence>
<dbReference type="Proteomes" id="UP000566813">
    <property type="component" value="Unassembled WGS sequence"/>
</dbReference>
<evidence type="ECO:0000313" key="2">
    <source>
        <dbReference type="Proteomes" id="UP000566813"/>
    </source>
</evidence>
<name>A0A7X1FTA6_9SPHN</name>
<evidence type="ECO:0008006" key="3">
    <source>
        <dbReference type="Google" id="ProtNLM"/>
    </source>
</evidence>